<evidence type="ECO:0000256" key="8">
    <source>
        <dbReference type="SAM" id="Phobius"/>
    </source>
</evidence>
<comment type="similarity">
    <text evidence="2">Belongs to the VirD4/TraG family.</text>
</comment>
<evidence type="ECO:0000256" key="5">
    <source>
        <dbReference type="ARBA" id="ARBA00022989"/>
    </source>
</evidence>
<comment type="caution">
    <text evidence="9">The sequence shown here is derived from an EMBL/GenBank/DDBJ whole genome shotgun (WGS) entry which is preliminary data.</text>
</comment>
<evidence type="ECO:0000313" key="10">
    <source>
        <dbReference type="Proteomes" id="UP000249557"/>
    </source>
</evidence>
<sequence length="616" mass="69325">MFKNQGAFITISILFGLITASYLASVIYMGWAGQNIEAAMPWSIWSNLPYLHDPRIKSRFLISLAVPHILMAGMIISFFIKREPEFGDAHWATWQEIHNAGLFAREGLILGKYKGKYLISDTPTHCIIIAPTRSGKGIGIVVPNLLNWPDSIICLDIKHENFRKTAGFRKEHGHDVFMWSPLDQNGKSHRYNPLDGVSKDPYQRISDIQIIANILIKDPVKSDPVWASEARALFVGLALYVMESDTMPSTIGAINRLLGTEQDLGDICRHIVSKHPELSSTIKKSLMNFANKAAKERSGVKSSLNQAINLWDNPVIDAATSASDFSISDMRKKRMAVYVGVLTGQIQTLAPLLRIFFEQVITTLSLKEPDETEPYKVLLMMDEFHMLGEMKSMTSAFTLLGGYNCRVMAVVQGLKWLDDTYGKDKRDGILSCCAHQIFFSANDLETANYVSNSCGERTVKTVSTSKKNSFKYESPSKNTSFRARPLISKEKVKQLPKHEEIIITEASYPVRAKKIAYYKDANFAKRLLPPPDVPNLKIVDHMIPEFDIPKETGSQKQEPDPNQLDIFKNDPNKPKQSANMSDALRDEILDFHREQGESEDDTETDAIIDVLRSAFK</sequence>
<dbReference type="PANTHER" id="PTHR37937">
    <property type="entry name" value="CONJUGATIVE TRANSFER: DNA TRANSPORT"/>
    <property type="match status" value="1"/>
</dbReference>
<keyword evidence="3" id="KW-1003">Cell membrane</keyword>
<evidence type="ECO:0000313" key="9">
    <source>
        <dbReference type="EMBL" id="PZO87376.1"/>
    </source>
</evidence>
<feature type="transmembrane region" description="Helical" evidence="8">
    <location>
        <begin position="7"/>
        <end position="31"/>
    </location>
</feature>
<evidence type="ECO:0008006" key="11">
    <source>
        <dbReference type="Google" id="ProtNLM"/>
    </source>
</evidence>
<dbReference type="CDD" id="cd01127">
    <property type="entry name" value="TrwB_TraG_TraD_VirD4"/>
    <property type="match status" value="2"/>
</dbReference>
<gene>
    <name evidence="9" type="ORF">DI626_04145</name>
</gene>
<proteinExistence type="inferred from homology"/>
<keyword evidence="6 8" id="KW-0472">Membrane</keyword>
<keyword evidence="4 8" id="KW-0812">Transmembrane</keyword>
<evidence type="ECO:0000256" key="2">
    <source>
        <dbReference type="ARBA" id="ARBA00008806"/>
    </source>
</evidence>
<evidence type="ECO:0000256" key="7">
    <source>
        <dbReference type="SAM" id="MobiDB-lite"/>
    </source>
</evidence>
<keyword evidence="5 8" id="KW-1133">Transmembrane helix</keyword>
<dbReference type="Pfam" id="PF02534">
    <property type="entry name" value="T4SS-DNA_transf"/>
    <property type="match status" value="1"/>
</dbReference>
<dbReference type="AlphaFoldDB" id="A0A2W5A1A0"/>
<feature type="transmembrane region" description="Helical" evidence="8">
    <location>
        <begin position="60"/>
        <end position="80"/>
    </location>
</feature>
<dbReference type="EMBL" id="QFNK01000060">
    <property type="protein sequence ID" value="PZO87376.1"/>
    <property type="molecule type" value="Genomic_DNA"/>
</dbReference>
<feature type="transmembrane region" description="Helical" evidence="8">
    <location>
        <begin position="335"/>
        <end position="357"/>
    </location>
</feature>
<dbReference type="PANTHER" id="PTHR37937:SF1">
    <property type="entry name" value="CONJUGATIVE TRANSFER: DNA TRANSPORT"/>
    <property type="match status" value="1"/>
</dbReference>
<accession>A0A2W5A1A0</accession>
<comment type="subcellular location">
    <subcellularLocation>
        <location evidence="1">Cell membrane</location>
        <topology evidence="1">Multi-pass membrane protein</topology>
    </subcellularLocation>
</comment>
<evidence type="ECO:0000256" key="4">
    <source>
        <dbReference type="ARBA" id="ARBA00022692"/>
    </source>
</evidence>
<dbReference type="Proteomes" id="UP000249557">
    <property type="component" value="Unassembled WGS sequence"/>
</dbReference>
<feature type="region of interest" description="Disordered" evidence="7">
    <location>
        <begin position="549"/>
        <end position="605"/>
    </location>
</feature>
<evidence type="ECO:0000256" key="6">
    <source>
        <dbReference type="ARBA" id="ARBA00023136"/>
    </source>
</evidence>
<protein>
    <recommendedName>
        <fullName evidence="11">Type IV secretory system conjugative DNA transfer family protein</fullName>
    </recommendedName>
</protein>
<dbReference type="InterPro" id="IPR003688">
    <property type="entry name" value="TraG/VirD4"/>
</dbReference>
<evidence type="ECO:0000256" key="3">
    <source>
        <dbReference type="ARBA" id="ARBA00022475"/>
    </source>
</evidence>
<dbReference type="InterPro" id="IPR027417">
    <property type="entry name" value="P-loop_NTPase"/>
</dbReference>
<reference evidence="9 10" key="1">
    <citation type="submission" date="2017-08" db="EMBL/GenBank/DDBJ databases">
        <title>Infants hospitalized years apart are colonized by the same room-sourced microbial strains.</title>
        <authorList>
            <person name="Brooks B."/>
            <person name="Olm M.R."/>
            <person name="Firek B.A."/>
            <person name="Baker R."/>
            <person name="Thomas B.C."/>
            <person name="Morowitz M.J."/>
            <person name="Banfield J.F."/>
        </authorList>
    </citation>
    <scope>NUCLEOTIDE SEQUENCE [LARGE SCALE GENOMIC DNA]</scope>
    <source>
        <strain evidence="9">S2_018_000_R2_104</strain>
    </source>
</reference>
<dbReference type="SUPFAM" id="SSF52540">
    <property type="entry name" value="P-loop containing nucleoside triphosphate hydrolases"/>
    <property type="match status" value="1"/>
</dbReference>
<dbReference type="Gene3D" id="3.40.50.300">
    <property type="entry name" value="P-loop containing nucleotide triphosphate hydrolases"/>
    <property type="match status" value="1"/>
</dbReference>
<dbReference type="InterPro" id="IPR051539">
    <property type="entry name" value="T4SS-coupling_protein"/>
</dbReference>
<feature type="compositionally biased region" description="Basic and acidic residues" evidence="7">
    <location>
        <begin position="583"/>
        <end position="596"/>
    </location>
</feature>
<name>A0A2W5A1A0_9BACT</name>
<evidence type="ECO:0000256" key="1">
    <source>
        <dbReference type="ARBA" id="ARBA00004651"/>
    </source>
</evidence>
<dbReference type="GO" id="GO:0005886">
    <property type="term" value="C:plasma membrane"/>
    <property type="evidence" value="ECO:0007669"/>
    <property type="project" value="UniProtKB-SubCell"/>
</dbReference>
<organism evidence="9 10">
    <name type="scientific">Micavibrio aeruginosavorus</name>
    <dbReference type="NCBI Taxonomy" id="349221"/>
    <lineage>
        <taxon>Bacteria</taxon>
        <taxon>Pseudomonadati</taxon>
        <taxon>Bdellovibrionota</taxon>
        <taxon>Bdellovibrionia</taxon>
        <taxon>Bdellovibrionales</taxon>
        <taxon>Pseudobdellovibrionaceae</taxon>
        <taxon>Micavibrio</taxon>
    </lineage>
</organism>